<dbReference type="Proteomes" id="UP000293162">
    <property type="component" value="Unassembled WGS sequence"/>
</dbReference>
<dbReference type="Pfam" id="PF00300">
    <property type="entry name" value="His_Phos_1"/>
    <property type="match status" value="1"/>
</dbReference>
<keyword evidence="2" id="KW-1185">Reference proteome</keyword>
<dbReference type="SUPFAM" id="SSF53254">
    <property type="entry name" value="Phosphoglycerate mutase-like"/>
    <property type="match status" value="1"/>
</dbReference>
<dbReference type="OrthoDB" id="9810154at2"/>
<proteinExistence type="predicted"/>
<protein>
    <submittedName>
        <fullName evidence="1">Phosphohistidine phosphatase</fullName>
    </submittedName>
</protein>
<reference evidence="1 2" key="1">
    <citation type="submission" date="2019-02" db="EMBL/GenBank/DDBJ databases">
        <title>Bacterial novel species Emticicia sp. 17J42-9 isolated from soil.</title>
        <authorList>
            <person name="Jung H.-Y."/>
        </authorList>
    </citation>
    <scope>NUCLEOTIDE SEQUENCE [LARGE SCALE GENOMIC DNA]</scope>
    <source>
        <strain evidence="1 2">17J42-9</strain>
    </source>
</reference>
<sequence>MYIRAKTVENMKKLLYLVRHATAEEGGNTPMFRDFDRNLTSHGIIESARMGKFLAEKGIKIELMVSSAADRCKSTAKIFAEQLHKDAEEIVLDEAIYGGGARAYLAAVNNMNEKVKTVAIFGHNPDITFFAEYLTRADIGGSMEKAGVVVIEFENVKWAEISNKSGKFLNYYSPSSITKTE</sequence>
<dbReference type="InterPro" id="IPR013078">
    <property type="entry name" value="His_Pase_superF_clade-1"/>
</dbReference>
<name>A0A4Q5LX06_9BACT</name>
<dbReference type="Gene3D" id="3.40.50.1240">
    <property type="entry name" value="Phosphoglycerate mutase-like"/>
    <property type="match status" value="1"/>
</dbReference>
<evidence type="ECO:0000313" key="1">
    <source>
        <dbReference type="EMBL" id="RYU94077.1"/>
    </source>
</evidence>
<evidence type="ECO:0000313" key="2">
    <source>
        <dbReference type="Proteomes" id="UP000293162"/>
    </source>
</evidence>
<organism evidence="1 2">
    <name type="scientific">Emticicia agri</name>
    <dbReference type="NCBI Taxonomy" id="2492393"/>
    <lineage>
        <taxon>Bacteria</taxon>
        <taxon>Pseudomonadati</taxon>
        <taxon>Bacteroidota</taxon>
        <taxon>Cytophagia</taxon>
        <taxon>Cytophagales</taxon>
        <taxon>Leadbetterellaceae</taxon>
        <taxon>Emticicia</taxon>
    </lineage>
</organism>
<comment type="caution">
    <text evidence="1">The sequence shown here is derived from an EMBL/GenBank/DDBJ whole genome shotgun (WGS) entry which is preliminary data.</text>
</comment>
<dbReference type="InterPro" id="IPR029033">
    <property type="entry name" value="His_PPase_superfam"/>
</dbReference>
<dbReference type="AlphaFoldDB" id="A0A4Q5LX06"/>
<dbReference type="EMBL" id="SEWF01000031">
    <property type="protein sequence ID" value="RYU94077.1"/>
    <property type="molecule type" value="Genomic_DNA"/>
</dbReference>
<gene>
    <name evidence="1" type="ORF">EWM59_18625</name>
</gene>
<accession>A0A4Q5LX06</accession>
<dbReference type="CDD" id="cd07067">
    <property type="entry name" value="HP_PGM_like"/>
    <property type="match status" value="1"/>
</dbReference>